<dbReference type="PROSITE" id="PS51340">
    <property type="entry name" value="MOSC"/>
    <property type="match status" value="1"/>
</dbReference>
<dbReference type="EMBL" id="JBBPCC010000003">
    <property type="protein sequence ID" value="MEK8127764.1"/>
    <property type="molecule type" value="Genomic_DNA"/>
</dbReference>
<dbReference type="Pfam" id="PF03475">
    <property type="entry name" value="YiiM_3-alpha"/>
    <property type="match status" value="1"/>
</dbReference>
<evidence type="ECO:0000313" key="3">
    <source>
        <dbReference type="Proteomes" id="UP001469365"/>
    </source>
</evidence>
<dbReference type="RefSeq" id="WP_341414814.1">
    <property type="nucleotide sequence ID" value="NZ_JBBPCC010000003.1"/>
</dbReference>
<dbReference type="PANTHER" id="PTHR30212:SF4">
    <property type="entry name" value="MOSC DOMAIN-CONTAINING PROTEIN"/>
    <property type="match status" value="1"/>
</dbReference>
<organism evidence="2 3">
    <name type="scientific">Paenibacillus filicis</name>
    <dbReference type="NCBI Taxonomy" id="669464"/>
    <lineage>
        <taxon>Bacteria</taxon>
        <taxon>Bacillati</taxon>
        <taxon>Bacillota</taxon>
        <taxon>Bacilli</taxon>
        <taxon>Bacillales</taxon>
        <taxon>Paenibacillaceae</taxon>
        <taxon>Paenibacillus</taxon>
    </lineage>
</organism>
<reference evidence="2 3" key="1">
    <citation type="submission" date="2024-04" db="EMBL/GenBank/DDBJ databases">
        <title>draft genome sequnece of Paenibacillus filicis.</title>
        <authorList>
            <person name="Kim D.-U."/>
        </authorList>
    </citation>
    <scope>NUCLEOTIDE SEQUENCE [LARGE SCALE GENOMIC DNA]</scope>
    <source>
        <strain evidence="2 3">KACC14197</strain>
    </source>
</reference>
<protein>
    <submittedName>
        <fullName evidence="2">MOSC domain-containing protein</fullName>
    </submittedName>
</protein>
<sequence>MSYSIVSVNIGQPQPLAYQKKFVPSGIDKKPVTGSIQLSFFNLDGDGQADLVHHGGKDKALCAYPLEHYSYWESTLGKTFTCGDFGENMTISGLPETDIHIGDIFQWGEAIIQLSQPRQPCFKLSAKHGEPQLPKLVEETGYTGYYFRVLREGIVSADAPLQLLELHPQAITVEYANRIMHHEKQNAAAMLRLLELPELSDSWQATLRKRLAALE</sequence>
<dbReference type="PANTHER" id="PTHR30212">
    <property type="entry name" value="PROTEIN YIIM"/>
    <property type="match status" value="1"/>
</dbReference>
<dbReference type="InterPro" id="IPR005163">
    <property type="entry name" value="Tri_helical_YiiM-like"/>
</dbReference>
<dbReference type="InterPro" id="IPR005302">
    <property type="entry name" value="MoCF_Sase_C"/>
</dbReference>
<evidence type="ECO:0000313" key="2">
    <source>
        <dbReference type="EMBL" id="MEK8127764.1"/>
    </source>
</evidence>
<feature type="domain" description="MOSC" evidence="1">
    <location>
        <begin position="30"/>
        <end position="164"/>
    </location>
</feature>
<proteinExistence type="predicted"/>
<evidence type="ECO:0000259" key="1">
    <source>
        <dbReference type="PROSITE" id="PS51340"/>
    </source>
</evidence>
<dbReference type="InterPro" id="IPR052353">
    <property type="entry name" value="Benzoxazolinone_Detox_Enz"/>
</dbReference>
<comment type="caution">
    <text evidence="2">The sequence shown here is derived from an EMBL/GenBank/DDBJ whole genome shotgun (WGS) entry which is preliminary data.</text>
</comment>
<dbReference type="Gene3D" id="2.40.33.20">
    <property type="entry name" value="PK beta-barrel domain-like"/>
    <property type="match status" value="1"/>
</dbReference>
<accession>A0ABU9DFV8</accession>
<dbReference type="Pfam" id="PF03473">
    <property type="entry name" value="MOSC"/>
    <property type="match status" value="1"/>
</dbReference>
<dbReference type="SUPFAM" id="SSF50800">
    <property type="entry name" value="PK beta-barrel domain-like"/>
    <property type="match status" value="1"/>
</dbReference>
<keyword evidence="3" id="KW-1185">Reference proteome</keyword>
<gene>
    <name evidence="2" type="ORF">WMW72_07515</name>
</gene>
<dbReference type="InterPro" id="IPR011037">
    <property type="entry name" value="Pyrv_Knase-like_insert_dom_sf"/>
</dbReference>
<name>A0ABU9DFV8_9BACL</name>
<dbReference type="Proteomes" id="UP001469365">
    <property type="component" value="Unassembled WGS sequence"/>
</dbReference>